<name>A2DZQ8_TRIV3</name>
<evidence type="ECO:0000313" key="1">
    <source>
        <dbReference type="EMBL" id="EAY14126.1"/>
    </source>
</evidence>
<dbReference type="KEGG" id="tva:4772114"/>
<dbReference type="VEuPathDB" id="TrichDB:TVAGG3_0261300"/>
<dbReference type="Proteomes" id="UP000001542">
    <property type="component" value="Unassembled WGS sequence"/>
</dbReference>
<keyword evidence="2" id="KW-1185">Reference proteome</keyword>
<dbReference type="AlphaFoldDB" id="A2DZQ8"/>
<evidence type="ECO:0000313" key="2">
    <source>
        <dbReference type="Proteomes" id="UP000001542"/>
    </source>
</evidence>
<reference evidence="1" key="1">
    <citation type="submission" date="2006-10" db="EMBL/GenBank/DDBJ databases">
        <authorList>
            <person name="Amadeo P."/>
            <person name="Zhao Q."/>
            <person name="Wortman J."/>
            <person name="Fraser-Liggett C."/>
            <person name="Carlton J."/>
        </authorList>
    </citation>
    <scope>NUCLEOTIDE SEQUENCE</scope>
    <source>
        <strain evidence="1">G3</strain>
    </source>
</reference>
<dbReference type="RefSeq" id="XP_001326349.1">
    <property type="nucleotide sequence ID" value="XM_001326314.1"/>
</dbReference>
<sequence length="75" mass="8608">MLSLIALRTAHNAVDDDNWKFPFPIPTKWGLLSFGFDANEAVDDDNWGIGFTYHSPWGKFYIGYHNAAEEEEDEN</sequence>
<accession>A2DZQ8</accession>
<dbReference type="VEuPathDB" id="TrichDB:TVAG_351740"/>
<dbReference type="InParanoid" id="A2DZQ8"/>
<gene>
    <name evidence="1" type="ORF">TVAG_351740</name>
</gene>
<proteinExistence type="predicted"/>
<dbReference type="EMBL" id="DS113275">
    <property type="protein sequence ID" value="EAY14126.1"/>
    <property type="molecule type" value="Genomic_DNA"/>
</dbReference>
<protein>
    <submittedName>
        <fullName evidence="1">Uncharacterized protein</fullName>
    </submittedName>
</protein>
<reference evidence="1" key="2">
    <citation type="journal article" date="2007" name="Science">
        <title>Draft genome sequence of the sexually transmitted pathogen Trichomonas vaginalis.</title>
        <authorList>
            <person name="Carlton J.M."/>
            <person name="Hirt R.P."/>
            <person name="Silva J.C."/>
            <person name="Delcher A.L."/>
            <person name="Schatz M."/>
            <person name="Zhao Q."/>
            <person name="Wortman J.R."/>
            <person name="Bidwell S.L."/>
            <person name="Alsmark U.C.M."/>
            <person name="Besteiro S."/>
            <person name="Sicheritz-Ponten T."/>
            <person name="Noel C.J."/>
            <person name="Dacks J.B."/>
            <person name="Foster P.G."/>
            <person name="Simillion C."/>
            <person name="Van de Peer Y."/>
            <person name="Miranda-Saavedra D."/>
            <person name="Barton G.J."/>
            <person name="Westrop G.D."/>
            <person name="Mueller S."/>
            <person name="Dessi D."/>
            <person name="Fiori P.L."/>
            <person name="Ren Q."/>
            <person name="Paulsen I."/>
            <person name="Zhang H."/>
            <person name="Bastida-Corcuera F.D."/>
            <person name="Simoes-Barbosa A."/>
            <person name="Brown M.T."/>
            <person name="Hayes R.D."/>
            <person name="Mukherjee M."/>
            <person name="Okumura C.Y."/>
            <person name="Schneider R."/>
            <person name="Smith A.J."/>
            <person name="Vanacova S."/>
            <person name="Villalvazo M."/>
            <person name="Haas B.J."/>
            <person name="Pertea M."/>
            <person name="Feldblyum T.V."/>
            <person name="Utterback T.R."/>
            <person name="Shu C.L."/>
            <person name="Osoegawa K."/>
            <person name="de Jong P.J."/>
            <person name="Hrdy I."/>
            <person name="Horvathova L."/>
            <person name="Zubacova Z."/>
            <person name="Dolezal P."/>
            <person name="Malik S.B."/>
            <person name="Logsdon J.M. Jr."/>
            <person name="Henze K."/>
            <person name="Gupta A."/>
            <person name="Wang C.C."/>
            <person name="Dunne R.L."/>
            <person name="Upcroft J.A."/>
            <person name="Upcroft P."/>
            <person name="White O."/>
            <person name="Salzberg S.L."/>
            <person name="Tang P."/>
            <person name="Chiu C.-H."/>
            <person name="Lee Y.-S."/>
            <person name="Embley T.M."/>
            <person name="Coombs G.H."/>
            <person name="Mottram J.C."/>
            <person name="Tachezy J."/>
            <person name="Fraser-Liggett C.M."/>
            <person name="Johnson P.J."/>
        </authorList>
    </citation>
    <scope>NUCLEOTIDE SEQUENCE [LARGE SCALE GENOMIC DNA]</scope>
    <source>
        <strain evidence="1">G3</strain>
    </source>
</reference>
<organism evidence="1 2">
    <name type="scientific">Trichomonas vaginalis (strain ATCC PRA-98 / G3)</name>
    <dbReference type="NCBI Taxonomy" id="412133"/>
    <lineage>
        <taxon>Eukaryota</taxon>
        <taxon>Metamonada</taxon>
        <taxon>Parabasalia</taxon>
        <taxon>Trichomonadida</taxon>
        <taxon>Trichomonadidae</taxon>
        <taxon>Trichomonas</taxon>
    </lineage>
</organism>